<keyword evidence="2 10" id="KW-0436">Ligase</keyword>
<accession>A0ABP4ZXZ8</accession>
<evidence type="ECO:0000256" key="9">
    <source>
        <dbReference type="ARBA" id="ARBA00023316"/>
    </source>
</evidence>
<dbReference type="EMBL" id="BAAANL010000008">
    <property type="protein sequence ID" value="GAA1873123.1"/>
    <property type="molecule type" value="Genomic_DNA"/>
</dbReference>
<evidence type="ECO:0000256" key="2">
    <source>
        <dbReference type="ARBA" id="ARBA00022598"/>
    </source>
</evidence>
<protein>
    <recommendedName>
        <fullName evidence="10">UDP-N-acetylmuramoyl-tripeptide--D-alanyl-D-alanine ligase</fullName>
        <ecNumber evidence="10">6.3.2.10</ecNumber>
    </recommendedName>
    <alternativeName>
        <fullName evidence="10">D-alanyl-D-alanine-adding enzyme</fullName>
    </alternativeName>
</protein>
<dbReference type="InterPro" id="IPR051046">
    <property type="entry name" value="MurCDEF_CellWall_CoF430Synth"/>
</dbReference>
<dbReference type="SUPFAM" id="SSF63418">
    <property type="entry name" value="MurE/MurF N-terminal domain"/>
    <property type="match status" value="1"/>
</dbReference>
<evidence type="ECO:0000256" key="5">
    <source>
        <dbReference type="ARBA" id="ARBA00022840"/>
    </source>
</evidence>
<dbReference type="Proteomes" id="UP001501094">
    <property type="component" value="Unassembled WGS sequence"/>
</dbReference>
<keyword evidence="8 10" id="KW-0131">Cell cycle</keyword>
<dbReference type="Pfam" id="PF01225">
    <property type="entry name" value="Mur_ligase"/>
    <property type="match status" value="1"/>
</dbReference>
<comment type="function">
    <text evidence="10">Involved in cell wall formation. Catalyzes the final step in the synthesis of UDP-N-acetylmuramoyl-pentapeptide, the precursor of murein.</text>
</comment>
<name>A0ABP4ZXZ8_9MICO</name>
<feature type="binding site" evidence="10">
    <location>
        <begin position="115"/>
        <end position="121"/>
    </location>
    <ligand>
        <name>ATP</name>
        <dbReference type="ChEBI" id="CHEBI:30616"/>
    </ligand>
</feature>
<dbReference type="PANTHER" id="PTHR43024:SF1">
    <property type="entry name" value="UDP-N-ACETYLMURAMOYL-TRIPEPTIDE--D-ALANYL-D-ALANINE LIGASE"/>
    <property type="match status" value="1"/>
</dbReference>
<dbReference type="InterPro" id="IPR036615">
    <property type="entry name" value="Mur_ligase_C_dom_sf"/>
</dbReference>
<evidence type="ECO:0000256" key="1">
    <source>
        <dbReference type="ARBA" id="ARBA00022490"/>
    </source>
</evidence>
<keyword evidence="7 10" id="KW-0573">Peptidoglycan synthesis</keyword>
<dbReference type="InterPro" id="IPR013221">
    <property type="entry name" value="Mur_ligase_cen"/>
</dbReference>
<dbReference type="InterPro" id="IPR004101">
    <property type="entry name" value="Mur_ligase_C"/>
</dbReference>
<evidence type="ECO:0000313" key="14">
    <source>
        <dbReference type="EMBL" id="GAA1873123.1"/>
    </source>
</evidence>
<keyword evidence="5 10" id="KW-0067">ATP-binding</keyword>
<dbReference type="InterPro" id="IPR036565">
    <property type="entry name" value="Mur-like_cat_sf"/>
</dbReference>
<keyword evidence="15" id="KW-1185">Reference proteome</keyword>
<evidence type="ECO:0000259" key="13">
    <source>
        <dbReference type="Pfam" id="PF08245"/>
    </source>
</evidence>
<gene>
    <name evidence="10" type="primary">murF</name>
    <name evidence="14" type="ORF">GCM10009751_35690</name>
</gene>
<dbReference type="InterPro" id="IPR035911">
    <property type="entry name" value="MurE/MurF_N"/>
</dbReference>
<dbReference type="PANTHER" id="PTHR43024">
    <property type="entry name" value="UDP-N-ACETYLMURAMOYL-TRIPEPTIDE--D-ALANYL-D-ALANINE LIGASE"/>
    <property type="match status" value="1"/>
</dbReference>
<comment type="caution">
    <text evidence="14">The sequence shown here is derived from an EMBL/GenBank/DDBJ whole genome shotgun (WGS) entry which is preliminary data.</text>
</comment>
<dbReference type="Pfam" id="PF02875">
    <property type="entry name" value="Mur_ligase_C"/>
    <property type="match status" value="1"/>
</dbReference>
<evidence type="ECO:0000256" key="7">
    <source>
        <dbReference type="ARBA" id="ARBA00022984"/>
    </source>
</evidence>
<comment type="similarity">
    <text evidence="10">Belongs to the MurCDEF family. MurF subfamily.</text>
</comment>
<evidence type="ECO:0000256" key="8">
    <source>
        <dbReference type="ARBA" id="ARBA00023306"/>
    </source>
</evidence>
<keyword evidence="4 10" id="KW-0547">Nucleotide-binding</keyword>
<evidence type="ECO:0000256" key="6">
    <source>
        <dbReference type="ARBA" id="ARBA00022960"/>
    </source>
</evidence>
<comment type="catalytic activity">
    <reaction evidence="10">
        <text>D-alanyl-D-alanine + UDP-N-acetyl-alpha-D-muramoyl-L-alanyl-gamma-D-glutamyl-meso-2,6-diaminopimelate + ATP = UDP-N-acetyl-alpha-D-muramoyl-L-alanyl-gamma-D-glutamyl-meso-2,6-diaminopimeloyl-D-alanyl-D-alanine + ADP + phosphate + H(+)</text>
        <dbReference type="Rhea" id="RHEA:28374"/>
        <dbReference type="ChEBI" id="CHEBI:15378"/>
        <dbReference type="ChEBI" id="CHEBI:30616"/>
        <dbReference type="ChEBI" id="CHEBI:43474"/>
        <dbReference type="ChEBI" id="CHEBI:57822"/>
        <dbReference type="ChEBI" id="CHEBI:61386"/>
        <dbReference type="ChEBI" id="CHEBI:83905"/>
        <dbReference type="ChEBI" id="CHEBI:456216"/>
        <dbReference type="EC" id="6.3.2.10"/>
    </reaction>
</comment>
<feature type="domain" description="Mur ligase C-terminal" evidence="12">
    <location>
        <begin position="393"/>
        <end position="520"/>
    </location>
</feature>
<evidence type="ECO:0000259" key="12">
    <source>
        <dbReference type="Pfam" id="PF02875"/>
    </source>
</evidence>
<comment type="pathway">
    <text evidence="10">Cell wall biogenesis; peptidoglycan biosynthesis.</text>
</comment>
<keyword evidence="6 10" id="KW-0133">Cell shape</keyword>
<dbReference type="RefSeq" id="WP_344105584.1">
    <property type="nucleotide sequence ID" value="NZ_BAAANL010000008.1"/>
</dbReference>
<sequence length="548" mass="55107">MIELTAADVAAATGGTLHGDPELRIAGPVITDSRKAEPGSLFVAWEGESADGHAFVPSAVEAGAVAVLAARELPDAGVPVIVTDDPQRALGDLARHVLARVRAANPGLRVVGITGSVGKTTTKDLLGALLGPEGPTIVPAGSLNNEVGLPLTVLRVTPDTRYLVLEMGADGPGNIAYLTSIAPPDAGVVLAVGVAHVGKFGGVEQIARTKGEMAEGTRPGGVVVLNADDMRVAAMAGRVDRAAGTAVVTFGTIPSADVRAQDITLGKDGRASFTLRVNRSVTSGTSDDAGSAAAVADERVGSAAVVADDGAGSAATVADDAGSVATVAGDGAGAPASSSDSANAATETPVTLALVGEHHVSNALAATTVALRLGLAPATIAERLAGAGPASPHRMAVTERPDGITVIDDAYNANPDSMRAGLKALAVMAGRERRSVAVLGEMRELGDDSRVAHHDVGLLAVRLNIKLLVVVGDGAYHIHEGATQEGSWGEETVFVPDIEQAAHFLDGELRPGDVVLVKSSLGSGLWRLGDHLAGTGEAIATAGQEAVQ</sequence>
<dbReference type="Gene3D" id="3.40.1190.10">
    <property type="entry name" value="Mur-like, catalytic domain"/>
    <property type="match status" value="1"/>
</dbReference>
<dbReference type="Gene3D" id="3.90.190.20">
    <property type="entry name" value="Mur ligase, C-terminal domain"/>
    <property type="match status" value="1"/>
</dbReference>
<dbReference type="Pfam" id="PF08245">
    <property type="entry name" value="Mur_ligase_M"/>
    <property type="match status" value="1"/>
</dbReference>
<keyword evidence="9 10" id="KW-0961">Cell wall biogenesis/degradation</keyword>
<evidence type="ECO:0000256" key="10">
    <source>
        <dbReference type="HAMAP-Rule" id="MF_02019"/>
    </source>
</evidence>
<comment type="subcellular location">
    <subcellularLocation>
        <location evidence="10">Cytoplasm</location>
    </subcellularLocation>
</comment>
<dbReference type="SUPFAM" id="SSF53623">
    <property type="entry name" value="MurD-like peptide ligases, catalytic domain"/>
    <property type="match status" value="2"/>
</dbReference>
<dbReference type="InterPro" id="IPR000713">
    <property type="entry name" value="Mur_ligase_N"/>
</dbReference>
<organism evidence="14 15">
    <name type="scientific">Myceligenerans crystallogenes</name>
    <dbReference type="NCBI Taxonomy" id="316335"/>
    <lineage>
        <taxon>Bacteria</taxon>
        <taxon>Bacillati</taxon>
        <taxon>Actinomycetota</taxon>
        <taxon>Actinomycetes</taxon>
        <taxon>Micrococcales</taxon>
        <taxon>Promicromonosporaceae</taxon>
        <taxon>Myceligenerans</taxon>
    </lineage>
</organism>
<feature type="domain" description="Mur ligase N-terminal catalytic" evidence="11">
    <location>
        <begin position="31"/>
        <end position="96"/>
    </location>
</feature>
<dbReference type="HAMAP" id="MF_02019">
    <property type="entry name" value="MurF"/>
    <property type="match status" value="1"/>
</dbReference>
<proteinExistence type="inferred from homology"/>
<dbReference type="EC" id="6.3.2.10" evidence="10"/>
<dbReference type="SUPFAM" id="SSF53244">
    <property type="entry name" value="MurD-like peptide ligases, peptide-binding domain"/>
    <property type="match status" value="1"/>
</dbReference>
<reference evidence="15" key="1">
    <citation type="journal article" date="2019" name="Int. J. Syst. Evol. Microbiol.">
        <title>The Global Catalogue of Microorganisms (GCM) 10K type strain sequencing project: providing services to taxonomists for standard genome sequencing and annotation.</title>
        <authorList>
            <consortium name="The Broad Institute Genomics Platform"/>
            <consortium name="The Broad Institute Genome Sequencing Center for Infectious Disease"/>
            <person name="Wu L."/>
            <person name="Ma J."/>
        </authorList>
    </citation>
    <scope>NUCLEOTIDE SEQUENCE [LARGE SCALE GENOMIC DNA]</scope>
    <source>
        <strain evidence="15">JCM 14326</strain>
    </source>
</reference>
<evidence type="ECO:0000256" key="3">
    <source>
        <dbReference type="ARBA" id="ARBA00022618"/>
    </source>
</evidence>
<keyword evidence="1 10" id="KW-0963">Cytoplasm</keyword>
<evidence type="ECO:0000313" key="15">
    <source>
        <dbReference type="Proteomes" id="UP001501094"/>
    </source>
</evidence>
<evidence type="ECO:0000256" key="4">
    <source>
        <dbReference type="ARBA" id="ARBA00022741"/>
    </source>
</evidence>
<dbReference type="Gene3D" id="3.40.1390.10">
    <property type="entry name" value="MurE/MurF, N-terminal domain"/>
    <property type="match status" value="1"/>
</dbReference>
<evidence type="ECO:0000259" key="11">
    <source>
        <dbReference type="Pfam" id="PF01225"/>
    </source>
</evidence>
<feature type="domain" description="Mur ligase central" evidence="13">
    <location>
        <begin position="113"/>
        <end position="273"/>
    </location>
</feature>
<keyword evidence="3 10" id="KW-0132">Cell division</keyword>
<dbReference type="InterPro" id="IPR005863">
    <property type="entry name" value="UDP-N-AcMur_synth"/>
</dbReference>